<evidence type="ECO:0000313" key="3">
    <source>
        <dbReference type="Proteomes" id="UP000708208"/>
    </source>
</evidence>
<sequence length="258" mass="29559">MDWWQYYPPFFCMCCRPTVIVRHHCDYHHPSQNLFIPGMRYPTQPYQQPSWEVYNPPSPGYIEELLSSPDVSAKSLRTDAVNRSENVPTVGHSEEGFATVPTESCPSDLEHISEAPTLDNDGCDDDLETYSIETSDTGNSSIRESQDLFLQVSKDPSEALEEELQASVEDVEDSSMIRNSIETNKHKKDLKEINNESLQNKPVTHVEEDARRSSRIAIKRAKLEEQSERENVKEKLANEKLLKRGFICERANCFCRKS</sequence>
<comment type="caution">
    <text evidence="2">The sequence shown here is derived from an EMBL/GenBank/DDBJ whole genome shotgun (WGS) entry which is preliminary data.</text>
</comment>
<proteinExistence type="predicted"/>
<organism evidence="2 3">
    <name type="scientific">Allacma fusca</name>
    <dbReference type="NCBI Taxonomy" id="39272"/>
    <lineage>
        <taxon>Eukaryota</taxon>
        <taxon>Metazoa</taxon>
        <taxon>Ecdysozoa</taxon>
        <taxon>Arthropoda</taxon>
        <taxon>Hexapoda</taxon>
        <taxon>Collembola</taxon>
        <taxon>Symphypleona</taxon>
        <taxon>Sminthuridae</taxon>
        <taxon>Allacma</taxon>
    </lineage>
</organism>
<protein>
    <submittedName>
        <fullName evidence="2">Uncharacterized protein</fullName>
    </submittedName>
</protein>
<keyword evidence="3" id="KW-1185">Reference proteome</keyword>
<accession>A0A8J2PAT1</accession>
<dbReference type="AlphaFoldDB" id="A0A8J2PAT1"/>
<dbReference type="EMBL" id="CAJVCH010350158">
    <property type="protein sequence ID" value="CAG7815667.1"/>
    <property type="molecule type" value="Genomic_DNA"/>
</dbReference>
<evidence type="ECO:0000313" key="2">
    <source>
        <dbReference type="EMBL" id="CAG7815667.1"/>
    </source>
</evidence>
<reference evidence="2" key="1">
    <citation type="submission" date="2021-06" db="EMBL/GenBank/DDBJ databases">
        <authorList>
            <person name="Hodson N. C."/>
            <person name="Mongue J. A."/>
            <person name="Jaron S. K."/>
        </authorList>
    </citation>
    <scope>NUCLEOTIDE SEQUENCE</scope>
</reference>
<feature type="region of interest" description="Disordered" evidence="1">
    <location>
        <begin position="86"/>
        <end position="143"/>
    </location>
</feature>
<name>A0A8J2PAT1_9HEXA</name>
<dbReference type="Proteomes" id="UP000708208">
    <property type="component" value="Unassembled WGS sequence"/>
</dbReference>
<evidence type="ECO:0000256" key="1">
    <source>
        <dbReference type="SAM" id="MobiDB-lite"/>
    </source>
</evidence>
<gene>
    <name evidence="2" type="ORF">AFUS01_LOCUS26333</name>
</gene>
<feature type="compositionally biased region" description="Polar residues" evidence="1">
    <location>
        <begin position="131"/>
        <end position="143"/>
    </location>
</feature>